<sequence length="60" mass="6911">MDMEHVLRLCKHLKLDEDDGLVVPLSKENFTMGKDQMEFCLVGKIMGNIPVNREGFENNM</sequence>
<dbReference type="AlphaFoldDB" id="A0A2P5B772"/>
<protein>
    <submittedName>
        <fullName evidence="1">Uncharacterized protein</fullName>
    </submittedName>
</protein>
<name>A0A2P5B772_TREOI</name>
<dbReference type="InParanoid" id="A0A2P5B772"/>
<dbReference type="OrthoDB" id="1827850at2759"/>
<comment type="caution">
    <text evidence="1">The sequence shown here is derived from an EMBL/GenBank/DDBJ whole genome shotgun (WGS) entry which is preliminary data.</text>
</comment>
<organism evidence="1 2">
    <name type="scientific">Trema orientale</name>
    <name type="common">Charcoal tree</name>
    <name type="synonym">Celtis orientalis</name>
    <dbReference type="NCBI Taxonomy" id="63057"/>
    <lineage>
        <taxon>Eukaryota</taxon>
        <taxon>Viridiplantae</taxon>
        <taxon>Streptophyta</taxon>
        <taxon>Embryophyta</taxon>
        <taxon>Tracheophyta</taxon>
        <taxon>Spermatophyta</taxon>
        <taxon>Magnoliopsida</taxon>
        <taxon>eudicotyledons</taxon>
        <taxon>Gunneridae</taxon>
        <taxon>Pentapetalae</taxon>
        <taxon>rosids</taxon>
        <taxon>fabids</taxon>
        <taxon>Rosales</taxon>
        <taxon>Cannabaceae</taxon>
        <taxon>Trema</taxon>
    </lineage>
</organism>
<proteinExistence type="predicted"/>
<keyword evidence="2" id="KW-1185">Reference proteome</keyword>
<dbReference type="EMBL" id="JXTC01000589">
    <property type="protein sequence ID" value="PON44615.1"/>
    <property type="molecule type" value="Genomic_DNA"/>
</dbReference>
<reference evidence="2" key="1">
    <citation type="submission" date="2016-06" db="EMBL/GenBank/DDBJ databases">
        <title>Parallel loss of symbiosis genes in relatives of nitrogen-fixing non-legume Parasponia.</title>
        <authorList>
            <person name="Van Velzen R."/>
            <person name="Holmer R."/>
            <person name="Bu F."/>
            <person name="Rutten L."/>
            <person name="Van Zeijl A."/>
            <person name="Liu W."/>
            <person name="Santuari L."/>
            <person name="Cao Q."/>
            <person name="Sharma T."/>
            <person name="Shen D."/>
            <person name="Roswanjaya Y."/>
            <person name="Wardhani T."/>
            <person name="Kalhor M.S."/>
            <person name="Jansen J."/>
            <person name="Van den Hoogen J."/>
            <person name="Gungor B."/>
            <person name="Hartog M."/>
            <person name="Hontelez J."/>
            <person name="Verver J."/>
            <person name="Yang W.-C."/>
            <person name="Schijlen E."/>
            <person name="Repin R."/>
            <person name="Schilthuizen M."/>
            <person name="Schranz E."/>
            <person name="Heidstra R."/>
            <person name="Miyata K."/>
            <person name="Fedorova E."/>
            <person name="Kohlen W."/>
            <person name="Bisseling T."/>
            <person name="Smit S."/>
            <person name="Geurts R."/>
        </authorList>
    </citation>
    <scope>NUCLEOTIDE SEQUENCE [LARGE SCALE GENOMIC DNA]</scope>
    <source>
        <strain evidence="2">cv. RG33-2</strain>
    </source>
</reference>
<evidence type="ECO:0000313" key="2">
    <source>
        <dbReference type="Proteomes" id="UP000237000"/>
    </source>
</evidence>
<accession>A0A2P5B772</accession>
<evidence type="ECO:0000313" key="1">
    <source>
        <dbReference type="EMBL" id="PON44615.1"/>
    </source>
</evidence>
<gene>
    <name evidence="1" type="ORF">TorRG33x02_330460</name>
</gene>
<dbReference type="Proteomes" id="UP000237000">
    <property type="component" value="Unassembled WGS sequence"/>
</dbReference>